<sequence>MTTDFQRSRRISSDLETQITLFSTDLENSHESLVASLSCASVNLTVIYVSVGRFLLNDAMFPGSCKNNLALCFETSRDREGRKIIEKGD</sequence>
<protein>
    <submittedName>
        <fullName evidence="1">Uncharacterized protein</fullName>
    </submittedName>
</protein>
<gene>
    <name evidence="1" type="ORF">D8674_017115</name>
</gene>
<dbReference type="AlphaFoldDB" id="A0A5N5HC50"/>
<evidence type="ECO:0000313" key="2">
    <source>
        <dbReference type="Proteomes" id="UP000327157"/>
    </source>
</evidence>
<dbReference type="Proteomes" id="UP000327157">
    <property type="component" value="Chromosome 16"/>
</dbReference>
<reference evidence="1 2" key="3">
    <citation type="submission" date="2019-11" db="EMBL/GenBank/DDBJ databases">
        <title>A de novo genome assembly of a pear dwarfing rootstock.</title>
        <authorList>
            <person name="Wang F."/>
            <person name="Wang J."/>
            <person name="Li S."/>
            <person name="Zhang Y."/>
            <person name="Fang M."/>
            <person name="Ma L."/>
            <person name="Zhao Y."/>
            <person name="Jiang S."/>
        </authorList>
    </citation>
    <scope>NUCLEOTIDE SEQUENCE [LARGE SCALE GENOMIC DNA]</scope>
    <source>
        <strain evidence="1">S2</strain>
        <tissue evidence="1">Leaf</tissue>
    </source>
</reference>
<evidence type="ECO:0000313" key="1">
    <source>
        <dbReference type="EMBL" id="KAB2625455.1"/>
    </source>
</evidence>
<reference evidence="2" key="2">
    <citation type="submission" date="2019-10" db="EMBL/GenBank/DDBJ databases">
        <title>A de novo genome assembly of a pear dwarfing rootstock.</title>
        <authorList>
            <person name="Wang F."/>
            <person name="Wang J."/>
            <person name="Li S."/>
            <person name="Zhang Y."/>
            <person name="Fang M."/>
            <person name="Ma L."/>
            <person name="Zhao Y."/>
            <person name="Jiang S."/>
        </authorList>
    </citation>
    <scope>NUCLEOTIDE SEQUENCE [LARGE SCALE GENOMIC DNA]</scope>
</reference>
<keyword evidence="2" id="KW-1185">Reference proteome</keyword>
<dbReference type="EMBL" id="SMOL01000160">
    <property type="protein sequence ID" value="KAB2625455.1"/>
    <property type="molecule type" value="Genomic_DNA"/>
</dbReference>
<name>A0A5N5HC50_9ROSA</name>
<comment type="caution">
    <text evidence="1">The sequence shown here is derived from an EMBL/GenBank/DDBJ whole genome shotgun (WGS) entry which is preliminary data.</text>
</comment>
<accession>A0A5N5HC50</accession>
<organism evidence="1 2">
    <name type="scientific">Pyrus ussuriensis x Pyrus communis</name>
    <dbReference type="NCBI Taxonomy" id="2448454"/>
    <lineage>
        <taxon>Eukaryota</taxon>
        <taxon>Viridiplantae</taxon>
        <taxon>Streptophyta</taxon>
        <taxon>Embryophyta</taxon>
        <taxon>Tracheophyta</taxon>
        <taxon>Spermatophyta</taxon>
        <taxon>Magnoliopsida</taxon>
        <taxon>eudicotyledons</taxon>
        <taxon>Gunneridae</taxon>
        <taxon>Pentapetalae</taxon>
        <taxon>rosids</taxon>
        <taxon>fabids</taxon>
        <taxon>Rosales</taxon>
        <taxon>Rosaceae</taxon>
        <taxon>Amygdaloideae</taxon>
        <taxon>Maleae</taxon>
        <taxon>Pyrus</taxon>
    </lineage>
</organism>
<reference evidence="1 2" key="1">
    <citation type="submission" date="2019-09" db="EMBL/GenBank/DDBJ databases">
        <authorList>
            <person name="Ou C."/>
        </authorList>
    </citation>
    <scope>NUCLEOTIDE SEQUENCE [LARGE SCALE GENOMIC DNA]</scope>
    <source>
        <strain evidence="1">S2</strain>
        <tissue evidence="1">Leaf</tissue>
    </source>
</reference>
<proteinExistence type="predicted"/>